<sequence length="133" mass="14534">MEEVEQGDAKPSVKGKQHAPIGTPPSLAQWRCVCAANVRSFTQQTTMLPSPAPCKDGRPEMATEGAGKIRIHTRNGARNVVDIYVVAGRIRSNQRKMDICAVVTQTLYEGPICPLSQQMPYLTKTFYAVCAVV</sequence>
<protein>
    <submittedName>
        <fullName evidence="3">Uncharacterized protein</fullName>
    </submittedName>
</protein>
<evidence type="ECO:0000313" key="3">
    <source>
        <dbReference type="WBParaSite" id="ALUE_0000556101-mRNA-1"/>
    </source>
</evidence>
<dbReference type="WBParaSite" id="ALUE_0000556101-mRNA-1">
    <property type="protein sequence ID" value="ALUE_0000556101-mRNA-1"/>
    <property type="gene ID" value="ALUE_0000556101"/>
</dbReference>
<keyword evidence="2" id="KW-1185">Reference proteome</keyword>
<accession>A0A0M3HSR8</accession>
<reference evidence="3" key="1">
    <citation type="submission" date="2017-02" db="UniProtKB">
        <authorList>
            <consortium name="WormBaseParasite"/>
        </authorList>
    </citation>
    <scope>IDENTIFICATION</scope>
</reference>
<evidence type="ECO:0000313" key="2">
    <source>
        <dbReference type="Proteomes" id="UP000036681"/>
    </source>
</evidence>
<proteinExistence type="predicted"/>
<name>A0A0M3HSR8_ASCLU</name>
<dbReference type="AlphaFoldDB" id="A0A0M3HSR8"/>
<dbReference type="Proteomes" id="UP000036681">
    <property type="component" value="Unplaced"/>
</dbReference>
<feature type="region of interest" description="Disordered" evidence="1">
    <location>
        <begin position="1"/>
        <end position="22"/>
    </location>
</feature>
<evidence type="ECO:0000256" key="1">
    <source>
        <dbReference type="SAM" id="MobiDB-lite"/>
    </source>
</evidence>
<organism evidence="2 3">
    <name type="scientific">Ascaris lumbricoides</name>
    <name type="common">Giant roundworm</name>
    <dbReference type="NCBI Taxonomy" id="6252"/>
    <lineage>
        <taxon>Eukaryota</taxon>
        <taxon>Metazoa</taxon>
        <taxon>Ecdysozoa</taxon>
        <taxon>Nematoda</taxon>
        <taxon>Chromadorea</taxon>
        <taxon>Rhabditida</taxon>
        <taxon>Spirurina</taxon>
        <taxon>Ascaridomorpha</taxon>
        <taxon>Ascaridoidea</taxon>
        <taxon>Ascarididae</taxon>
        <taxon>Ascaris</taxon>
    </lineage>
</organism>